<evidence type="ECO:0000256" key="6">
    <source>
        <dbReference type="PIRSR" id="PIRSR000185-3"/>
    </source>
</evidence>
<feature type="binding site" evidence="5">
    <location>
        <position position="360"/>
    </location>
    <ligand>
        <name>substrate</name>
    </ligand>
</feature>
<dbReference type="OrthoDB" id="9803297at2"/>
<dbReference type="SUPFAM" id="SSF53223">
    <property type="entry name" value="Aminoacid dehydrogenase-like, N-terminal domain"/>
    <property type="match status" value="1"/>
</dbReference>
<dbReference type="Pfam" id="PF00208">
    <property type="entry name" value="ELFV_dehydrog"/>
    <property type="match status" value="1"/>
</dbReference>
<dbReference type="GO" id="GO:0000166">
    <property type="term" value="F:nucleotide binding"/>
    <property type="evidence" value="ECO:0007669"/>
    <property type="project" value="UniProtKB-KW"/>
</dbReference>
<reference evidence="9 10" key="1">
    <citation type="submission" date="2018-05" db="EMBL/GenBank/DDBJ databases">
        <title>Rhodohalobacter halophilus gen. nov., sp. nov., a moderately halophilic member of the family Balneolaceae.</title>
        <authorList>
            <person name="Liu Z.-W."/>
        </authorList>
    </citation>
    <scope>NUCLEOTIDE SEQUENCE [LARGE SCALE GENOMIC DNA]</scope>
    <source>
        <strain evidence="9 10">8A47</strain>
    </source>
</reference>
<gene>
    <name evidence="9" type="ORF">DDZ15_11685</name>
</gene>
<dbReference type="PANTHER" id="PTHR11606:SF13">
    <property type="entry name" value="GLUTAMATE DEHYDROGENASE 1, MITOCHONDRIAL"/>
    <property type="match status" value="1"/>
</dbReference>
<dbReference type="GO" id="GO:0006538">
    <property type="term" value="P:L-glutamate catabolic process"/>
    <property type="evidence" value="ECO:0007669"/>
    <property type="project" value="TreeGrafter"/>
</dbReference>
<keyword evidence="5" id="KW-0547">Nucleotide-binding</keyword>
<dbReference type="Gene3D" id="3.40.50.10860">
    <property type="entry name" value="Leucine Dehydrogenase, chain A, domain 1"/>
    <property type="match status" value="1"/>
</dbReference>
<feature type="binding site" evidence="5">
    <location>
        <position position="69"/>
    </location>
    <ligand>
        <name>substrate</name>
    </ligand>
</feature>
<evidence type="ECO:0000313" key="9">
    <source>
        <dbReference type="EMBL" id="PWN05844.1"/>
    </source>
</evidence>
<dbReference type="SMART" id="SM00839">
    <property type="entry name" value="ELFV_dehydrog"/>
    <property type="match status" value="1"/>
</dbReference>
<evidence type="ECO:0000256" key="1">
    <source>
        <dbReference type="ARBA" id="ARBA00006382"/>
    </source>
</evidence>
<dbReference type="Pfam" id="PF02812">
    <property type="entry name" value="ELFV_dehydrog_N"/>
    <property type="match status" value="1"/>
</dbReference>
<comment type="similarity">
    <text evidence="1 3 7">Belongs to the Glu/Leu/Phe/Val dehydrogenases family.</text>
</comment>
<evidence type="ECO:0000259" key="8">
    <source>
        <dbReference type="SMART" id="SM00839"/>
    </source>
</evidence>
<sequence length="467" mass="51653">MKGYKFFEQVNKAFDKAAAFTNHSKGLLEQMKACNDVLHITFPLERQDGSIEVIHAWRVEHSHHKMPTKGGIRYSMTVNEDETMALAALMTYKCAVVDVPFGGAKGGIMIDRSKYSEEELEKITRRYAFELYKKNFIGPGNDVPAPDYGTSSKEMAWIFDTYRQISSDINAEGCVTGKPVGQGGIRGRTEATGRGVFFGIKEACDNEEDMKAIGLERGLEGKTFIVQGLGNVGYHSAKYMIEGGARLIGVAEIDGSIYSDKGIDLEKLMAYREESGGIIGFEGTKTLRSSKSVLEKECDILIPAALENQLNADNAGKIKAKIIGEAANGPTTDEAHEIIKKRGALIIPDNYLNAGGVTVSYFEWLKNIQHVRFGRMGKRFEENSYKKILSVIETISDRKFTEKELEFLAQGGGERELVDSGLEETMVNAYREINEIRKSKGVDLRTAAFISAIDKVAFMYGGMGIFP</sequence>
<dbReference type="InterPro" id="IPR014362">
    <property type="entry name" value="Glu_DH"/>
</dbReference>
<evidence type="ECO:0000256" key="7">
    <source>
        <dbReference type="RuleBase" id="RU004417"/>
    </source>
</evidence>
<dbReference type="InterPro" id="IPR036291">
    <property type="entry name" value="NAD(P)-bd_dom_sf"/>
</dbReference>
<evidence type="ECO:0000256" key="2">
    <source>
        <dbReference type="ARBA" id="ARBA00023002"/>
    </source>
</evidence>
<dbReference type="InterPro" id="IPR006097">
    <property type="entry name" value="Glu/Leu/Phe/Val/Trp_DH_dimer"/>
</dbReference>
<feature type="domain" description="Glutamate/phenylalanine/leucine/valine/L-tryptophan dehydrogenase C-terminal" evidence="8">
    <location>
        <begin position="185"/>
        <end position="464"/>
    </location>
</feature>
<evidence type="ECO:0000256" key="3">
    <source>
        <dbReference type="PIRNR" id="PIRNR000185"/>
    </source>
</evidence>
<feature type="binding site" evidence="5">
    <location>
        <position position="93"/>
    </location>
    <ligand>
        <name>substrate</name>
    </ligand>
</feature>
<dbReference type="FunFam" id="3.40.50.720:FF:000100">
    <property type="entry name" value="Glutamate dehydrogenase 1, mitochondrial"/>
    <property type="match status" value="1"/>
</dbReference>
<dbReference type="RefSeq" id="WP_109647287.1">
    <property type="nucleotide sequence ID" value="NZ_QGGB01000008.1"/>
</dbReference>
<feature type="binding site" evidence="5">
    <location>
        <position position="192"/>
    </location>
    <ligand>
        <name>NAD(+)</name>
        <dbReference type="ChEBI" id="CHEBI:57540"/>
    </ligand>
</feature>
<dbReference type="EMBL" id="QGGB01000008">
    <property type="protein sequence ID" value="PWN05844.1"/>
    <property type="molecule type" value="Genomic_DNA"/>
</dbReference>
<dbReference type="Proteomes" id="UP000245533">
    <property type="component" value="Unassembled WGS sequence"/>
</dbReference>
<protein>
    <recommendedName>
        <fullName evidence="3">Glutamate dehydrogenase</fullName>
    </recommendedName>
</protein>
<dbReference type="PIRSF" id="PIRSF000185">
    <property type="entry name" value="Glu_DH"/>
    <property type="match status" value="1"/>
</dbReference>
<organism evidence="9 10">
    <name type="scientific">Rhodohalobacter mucosus</name>
    <dbReference type="NCBI Taxonomy" id="2079485"/>
    <lineage>
        <taxon>Bacteria</taxon>
        <taxon>Pseudomonadati</taxon>
        <taxon>Balneolota</taxon>
        <taxon>Balneolia</taxon>
        <taxon>Balneolales</taxon>
        <taxon>Balneolaceae</taxon>
        <taxon>Rhodohalobacter</taxon>
    </lineage>
</organism>
<dbReference type="PANTHER" id="PTHR11606">
    <property type="entry name" value="GLUTAMATE DEHYDROGENASE"/>
    <property type="match status" value="1"/>
</dbReference>
<comment type="caution">
    <text evidence="9">The sequence shown here is derived from an EMBL/GenBank/DDBJ whole genome shotgun (WGS) entry which is preliminary data.</text>
</comment>
<keyword evidence="5" id="KW-0520">NAD</keyword>
<feature type="binding site" evidence="5">
    <location>
        <position position="231"/>
    </location>
    <ligand>
        <name>NAD(+)</name>
        <dbReference type="ChEBI" id="CHEBI:57540"/>
    </ligand>
</feature>
<dbReference type="InterPro" id="IPR006096">
    <property type="entry name" value="Glu/Leu/Phe/Val/Trp_DH_C"/>
</dbReference>
<dbReference type="InterPro" id="IPR006095">
    <property type="entry name" value="Glu/Leu/Phe/Val/Trp_DH"/>
</dbReference>
<proteinExistence type="inferred from homology"/>
<dbReference type="AlphaFoldDB" id="A0A316TU54"/>
<dbReference type="Gene3D" id="3.40.50.720">
    <property type="entry name" value="NAD(P)-binding Rossmann-like Domain"/>
    <property type="match status" value="1"/>
</dbReference>
<feature type="active site" description="Proton donor" evidence="4">
    <location>
        <position position="105"/>
    </location>
</feature>
<feature type="site" description="Important for catalysis" evidence="6">
    <location>
        <position position="147"/>
    </location>
</feature>
<dbReference type="GO" id="GO:0004352">
    <property type="term" value="F:glutamate dehydrogenase (NAD+) activity"/>
    <property type="evidence" value="ECO:0007669"/>
    <property type="project" value="TreeGrafter"/>
</dbReference>
<evidence type="ECO:0000313" key="10">
    <source>
        <dbReference type="Proteomes" id="UP000245533"/>
    </source>
</evidence>
<accession>A0A316TU54</accession>
<dbReference type="InterPro" id="IPR033922">
    <property type="entry name" value="NAD_bind_Glu_DH"/>
</dbReference>
<evidence type="ECO:0000256" key="5">
    <source>
        <dbReference type="PIRSR" id="PIRSR000185-2"/>
    </source>
</evidence>
<keyword evidence="2 3" id="KW-0560">Oxidoreductase</keyword>
<evidence type="ECO:0000256" key="4">
    <source>
        <dbReference type="PIRSR" id="PIRSR000185-1"/>
    </source>
</evidence>
<dbReference type="CDD" id="cd01076">
    <property type="entry name" value="NAD_bind_1_Glu_DH"/>
    <property type="match status" value="1"/>
</dbReference>
<dbReference type="SUPFAM" id="SSF51735">
    <property type="entry name" value="NAD(P)-binding Rossmann-fold domains"/>
    <property type="match status" value="1"/>
</dbReference>
<dbReference type="PRINTS" id="PR00082">
    <property type="entry name" value="GLFDHDRGNASE"/>
</dbReference>
<name>A0A316TU54_9BACT</name>
<keyword evidence="10" id="KW-1185">Reference proteome</keyword>
<dbReference type="InterPro" id="IPR046346">
    <property type="entry name" value="Aminoacid_DH-like_N_sf"/>
</dbReference>